<dbReference type="InterPro" id="IPR003439">
    <property type="entry name" value="ABC_transporter-like_ATP-bd"/>
</dbReference>
<reference evidence="5 6" key="1">
    <citation type="submission" date="2019-02" db="EMBL/GenBank/DDBJ databases">
        <title>Prokaryotic population dynamics and viral predation in marine succession experiment using metagenomics: the confinement effect.</title>
        <authorList>
            <person name="Haro-Moreno J.M."/>
            <person name="Rodriguez-Valera F."/>
            <person name="Lopez-Perez M."/>
        </authorList>
    </citation>
    <scope>NUCLEOTIDE SEQUENCE [LARGE SCALE GENOMIC DNA]</scope>
    <source>
        <strain evidence="5">MED-G168</strain>
    </source>
</reference>
<dbReference type="InterPro" id="IPR050763">
    <property type="entry name" value="ABC_transporter_ATP-binding"/>
</dbReference>
<dbReference type="PANTHER" id="PTHR42711:SF15">
    <property type="entry name" value="ABC-TYPE MULTIDRUG TRANSPORT SYSTEM, ATPASE COMPONENT"/>
    <property type="match status" value="1"/>
</dbReference>
<dbReference type="Proteomes" id="UP000319023">
    <property type="component" value="Unassembled WGS sequence"/>
</dbReference>
<evidence type="ECO:0000256" key="2">
    <source>
        <dbReference type="ARBA" id="ARBA00022741"/>
    </source>
</evidence>
<evidence type="ECO:0000313" key="5">
    <source>
        <dbReference type="EMBL" id="RZO11674.1"/>
    </source>
</evidence>
<protein>
    <submittedName>
        <fullName evidence="5">ABC transporter ATP-binding protein</fullName>
    </submittedName>
</protein>
<dbReference type="AlphaFoldDB" id="A0A520LRS5"/>
<keyword evidence="2" id="KW-0547">Nucleotide-binding</keyword>
<dbReference type="PROSITE" id="PS50893">
    <property type="entry name" value="ABC_TRANSPORTER_2"/>
    <property type="match status" value="1"/>
</dbReference>
<evidence type="ECO:0000256" key="1">
    <source>
        <dbReference type="ARBA" id="ARBA00022448"/>
    </source>
</evidence>
<gene>
    <name evidence="5" type="ORF">EVB01_02195</name>
</gene>
<proteinExistence type="predicted"/>
<dbReference type="SMART" id="SM00382">
    <property type="entry name" value="AAA"/>
    <property type="match status" value="1"/>
</dbReference>
<evidence type="ECO:0000256" key="3">
    <source>
        <dbReference type="ARBA" id="ARBA00022840"/>
    </source>
</evidence>
<dbReference type="Pfam" id="PF00005">
    <property type="entry name" value="ABC_tran"/>
    <property type="match status" value="1"/>
</dbReference>
<accession>A0A520LRS5</accession>
<dbReference type="GO" id="GO:0016887">
    <property type="term" value="F:ATP hydrolysis activity"/>
    <property type="evidence" value="ECO:0007669"/>
    <property type="project" value="InterPro"/>
</dbReference>
<dbReference type="SUPFAM" id="SSF52540">
    <property type="entry name" value="P-loop containing nucleoside triphosphate hydrolases"/>
    <property type="match status" value="1"/>
</dbReference>
<dbReference type="PANTHER" id="PTHR42711">
    <property type="entry name" value="ABC TRANSPORTER ATP-BINDING PROTEIN"/>
    <property type="match status" value="1"/>
</dbReference>
<dbReference type="Gene3D" id="3.40.50.300">
    <property type="entry name" value="P-loop containing nucleotide triphosphate hydrolases"/>
    <property type="match status" value="1"/>
</dbReference>
<dbReference type="InterPro" id="IPR027417">
    <property type="entry name" value="P-loop_NTPase"/>
</dbReference>
<sequence>MSQFALEITDLKKTYDSDVVALKGINLSVKEGDFFALLGPNGAGKSSTIGIIASLVTKSAGKVKIFDIDTDENFPEAKRLLGVVSQEINFNNFEKVIDIVTTQAGFYGIPLKDSKLKTELTLKRLGLWEKRNEQARTLSGGFKRRLMIAKALIHEPKLLILDEPTAGVDIELRREMWEFLKEINAQGTTIILTTHYLEEAEQLCKNIAIIDHGELVENTSMKDLLSRLDVQGFVLDIDQSLDQAPSIPDFPITLEDSTTLNVAIQKDQSINDLFDQLTSLGINVSSMRNESNRLEEMFIEMVKKS</sequence>
<dbReference type="InterPro" id="IPR003593">
    <property type="entry name" value="AAA+_ATPase"/>
</dbReference>
<organism evidence="5 6">
    <name type="scientific">SAR86 cluster bacterium</name>
    <dbReference type="NCBI Taxonomy" id="2030880"/>
    <lineage>
        <taxon>Bacteria</taxon>
        <taxon>Pseudomonadati</taxon>
        <taxon>Pseudomonadota</taxon>
        <taxon>Gammaproteobacteria</taxon>
        <taxon>SAR86 cluster</taxon>
    </lineage>
</organism>
<feature type="domain" description="ABC transporter" evidence="4">
    <location>
        <begin position="6"/>
        <end position="237"/>
    </location>
</feature>
<evidence type="ECO:0000259" key="4">
    <source>
        <dbReference type="PROSITE" id="PS50893"/>
    </source>
</evidence>
<name>A0A520LRS5_9GAMM</name>
<comment type="caution">
    <text evidence="5">The sequence shown here is derived from an EMBL/GenBank/DDBJ whole genome shotgun (WGS) entry which is preliminary data.</text>
</comment>
<dbReference type="EMBL" id="SHBN01000035">
    <property type="protein sequence ID" value="RZO11674.1"/>
    <property type="molecule type" value="Genomic_DNA"/>
</dbReference>
<evidence type="ECO:0000313" key="6">
    <source>
        <dbReference type="Proteomes" id="UP000319023"/>
    </source>
</evidence>
<keyword evidence="3 5" id="KW-0067">ATP-binding</keyword>
<keyword evidence="1" id="KW-0813">Transport</keyword>
<dbReference type="GO" id="GO:0005524">
    <property type="term" value="F:ATP binding"/>
    <property type="evidence" value="ECO:0007669"/>
    <property type="project" value="UniProtKB-KW"/>
</dbReference>